<dbReference type="GO" id="GO:0016829">
    <property type="term" value="F:lyase activity"/>
    <property type="evidence" value="ECO:0007669"/>
    <property type="project" value="UniProtKB-KW"/>
</dbReference>
<proteinExistence type="predicted"/>
<organism evidence="1 2">
    <name type="scientific">Neisseria bacilliformis ATCC BAA-1200</name>
    <dbReference type="NCBI Taxonomy" id="888742"/>
    <lineage>
        <taxon>Bacteria</taxon>
        <taxon>Pseudomonadati</taxon>
        <taxon>Pseudomonadota</taxon>
        <taxon>Betaproteobacteria</taxon>
        <taxon>Neisseriales</taxon>
        <taxon>Neisseriaceae</taxon>
        <taxon>Neisseria</taxon>
    </lineage>
</organism>
<reference evidence="1 2" key="1">
    <citation type="submission" date="2011-02" db="EMBL/GenBank/DDBJ databases">
        <authorList>
            <person name="Muzny D."/>
            <person name="Qin X."/>
            <person name="Deng J."/>
            <person name="Jiang H."/>
            <person name="Liu Y."/>
            <person name="Qu J."/>
            <person name="Song X.-Z."/>
            <person name="Zhang L."/>
            <person name="Thornton R."/>
            <person name="Coyle M."/>
            <person name="Francisco L."/>
            <person name="Jackson L."/>
            <person name="Javaid M."/>
            <person name="Korchina V."/>
            <person name="Kovar C."/>
            <person name="Mata R."/>
            <person name="Mathew T."/>
            <person name="Ngo R."/>
            <person name="Nguyen L."/>
            <person name="Nguyen N."/>
            <person name="Okwuonu G."/>
            <person name="Ongeri F."/>
            <person name="Pham C."/>
            <person name="Simmons D."/>
            <person name="Wilczek-Boney K."/>
            <person name="Hale W."/>
            <person name="Jakkamsetti A."/>
            <person name="Pham P."/>
            <person name="Ruth R."/>
            <person name="San Lucas F."/>
            <person name="Warren J."/>
            <person name="Zhang J."/>
            <person name="Zhao Z."/>
            <person name="Zhou C."/>
            <person name="Zhu D."/>
            <person name="Lee S."/>
            <person name="Bess C."/>
            <person name="Blankenburg K."/>
            <person name="Forbes L."/>
            <person name="Fu Q."/>
            <person name="Gubbala S."/>
            <person name="Hirani K."/>
            <person name="Jayaseelan J.C."/>
            <person name="Lara F."/>
            <person name="Munidasa M."/>
            <person name="Palculict T."/>
            <person name="Patil S."/>
            <person name="Pu L.-L."/>
            <person name="Saada N."/>
            <person name="Tang L."/>
            <person name="Weissenberger G."/>
            <person name="Zhu Y."/>
            <person name="Hemphill L."/>
            <person name="Shang Y."/>
            <person name="Youmans B."/>
            <person name="Ayvaz T."/>
            <person name="Ross M."/>
            <person name="Santibanez J."/>
            <person name="Aqrawi P."/>
            <person name="Gross S."/>
            <person name="Joshi V."/>
            <person name="Fowler G."/>
            <person name="Nazareth L."/>
            <person name="Reid J."/>
            <person name="Worley K."/>
            <person name="Petrosino J."/>
            <person name="Highlander S."/>
            <person name="Gibbs R."/>
        </authorList>
    </citation>
    <scope>NUCLEOTIDE SEQUENCE [LARGE SCALE GENOMIC DNA]</scope>
    <source>
        <strain evidence="1 2">ATCC BAA-1200</strain>
    </source>
</reference>
<comment type="caution">
    <text evidence="1">The sequence shown here is derived from an EMBL/GenBank/DDBJ whole genome shotgun (WGS) entry which is preliminary data.</text>
</comment>
<dbReference type="AlphaFoldDB" id="F2B993"/>
<gene>
    <name evidence="1" type="primary">hycB</name>
    <name evidence="1" type="ORF">HMPREF9123_0267</name>
</gene>
<name>F2B993_9NEIS</name>
<dbReference type="EMBL" id="AFAY01000004">
    <property type="protein sequence ID" value="EGF12061.1"/>
    <property type="molecule type" value="Genomic_DNA"/>
</dbReference>
<keyword evidence="2" id="KW-1185">Reference proteome</keyword>
<keyword evidence="1" id="KW-0456">Lyase</keyword>
<protein>
    <submittedName>
        <fullName evidence="1">Formate hydrogenlyase subunit 2</fullName>
    </submittedName>
</protein>
<evidence type="ECO:0000313" key="2">
    <source>
        <dbReference type="Proteomes" id="UP000004105"/>
    </source>
</evidence>
<dbReference type="Proteomes" id="UP000004105">
    <property type="component" value="Unassembled WGS sequence"/>
</dbReference>
<evidence type="ECO:0000313" key="1">
    <source>
        <dbReference type="EMBL" id="EGF12061.1"/>
    </source>
</evidence>
<dbReference type="HOGENOM" id="CLU_2465818_0_0_4"/>
<sequence length="88" mass="9835">MLRFALQRAELAEIEKLQENQPCITCDGCGFLPCAFSILFPLCQKGEVQLNRASCVFSCKMRGFPCVGSPCGLRRLPLFSVFVRIAFL</sequence>
<accession>F2B993</accession>